<comment type="caution">
    <text evidence="2">The sequence shown here is derived from an EMBL/GenBank/DDBJ whole genome shotgun (WGS) entry which is preliminary data.</text>
</comment>
<dbReference type="EMBL" id="JAGTJS010000027">
    <property type="protein sequence ID" value="KAH7234073.1"/>
    <property type="molecule type" value="Genomic_DNA"/>
</dbReference>
<dbReference type="OrthoDB" id="76567at2759"/>
<dbReference type="Proteomes" id="UP000736672">
    <property type="component" value="Unassembled WGS sequence"/>
</dbReference>
<sequence>MASLTSGDLSGPCTLASTPETNPSTVAPDDPAITIQFTSIPKLFKEIDAATGDILVVQNISQQDYNDIMHERDRRRRKFRLKRYYSESQMLIVTIPTMAHEILHAPLFGYIQAAVIQMGLDDVWYPMATTTYRTQGHPNRDGGEGDSSGGPIERQGPLWPTLVIEAGYSQTLVGLRRDMRWWFSASNHQVKIVLLAKLDSNHGQIIIEKWQEGPSGPRQGATTTRAAARLEPRRSQLITISRGSNTAHRVSRGPLRLEFALLFLRAPGQGEGDIVVSDTQLQRVASGVWRIR</sequence>
<gene>
    <name evidence="2" type="ORF">B0J15DRAFT_155208</name>
</gene>
<reference evidence="2" key="1">
    <citation type="journal article" date="2021" name="Nat. Commun.">
        <title>Genetic determinants of endophytism in the Arabidopsis root mycobiome.</title>
        <authorList>
            <person name="Mesny F."/>
            <person name="Miyauchi S."/>
            <person name="Thiergart T."/>
            <person name="Pickel B."/>
            <person name="Atanasova L."/>
            <person name="Karlsson M."/>
            <person name="Huettel B."/>
            <person name="Barry K.W."/>
            <person name="Haridas S."/>
            <person name="Chen C."/>
            <person name="Bauer D."/>
            <person name="Andreopoulos W."/>
            <person name="Pangilinan J."/>
            <person name="LaButti K."/>
            <person name="Riley R."/>
            <person name="Lipzen A."/>
            <person name="Clum A."/>
            <person name="Drula E."/>
            <person name="Henrissat B."/>
            <person name="Kohler A."/>
            <person name="Grigoriev I.V."/>
            <person name="Martin F.M."/>
            <person name="Hacquard S."/>
        </authorList>
    </citation>
    <scope>NUCLEOTIDE SEQUENCE</scope>
    <source>
        <strain evidence="2">FSSC 5 MPI-SDFR-AT-0091</strain>
    </source>
</reference>
<feature type="region of interest" description="Disordered" evidence="1">
    <location>
        <begin position="1"/>
        <end position="28"/>
    </location>
</feature>
<evidence type="ECO:0000256" key="1">
    <source>
        <dbReference type="SAM" id="MobiDB-lite"/>
    </source>
</evidence>
<feature type="compositionally biased region" description="Polar residues" evidence="1">
    <location>
        <begin position="15"/>
        <end position="25"/>
    </location>
</feature>
<organism evidence="2 3">
    <name type="scientific">Fusarium solani</name>
    <name type="common">Filamentous fungus</name>
    <dbReference type="NCBI Taxonomy" id="169388"/>
    <lineage>
        <taxon>Eukaryota</taxon>
        <taxon>Fungi</taxon>
        <taxon>Dikarya</taxon>
        <taxon>Ascomycota</taxon>
        <taxon>Pezizomycotina</taxon>
        <taxon>Sordariomycetes</taxon>
        <taxon>Hypocreomycetidae</taxon>
        <taxon>Hypocreales</taxon>
        <taxon>Nectriaceae</taxon>
        <taxon>Fusarium</taxon>
        <taxon>Fusarium solani species complex</taxon>
    </lineage>
</organism>
<evidence type="ECO:0000313" key="3">
    <source>
        <dbReference type="Proteomes" id="UP000736672"/>
    </source>
</evidence>
<evidence type="ECO:0000313" key="2">
    <source>
        <dbReference type="EMBL" id="KAH7234073.1"/>
    </source>
</evidence>
<protein>
    <submittedName>
        <fullName evidence="2">Uncharacterized protein</fullName>
    </submittedName>
</protein>
<proteinExistence type="predicted"/>
<dbReference type="AlphaFoldDB" id="A0A9P9JRA4"/>
<name>A0A9P9JRA4_FUSSL</name>
<feature type="region of interest" description="Disordered" evidence="1">
    <location>
        <begin position="132"/>
        <end position="152"/>
    </location>
</feature>
<accession>A0A9P9JRA4</accession>
<keyword evidence="3" id="KW-1185">Reference proteome</keyword>